<proteinExistence type="predicted"/>
<accession>A0A5C3EE58</accession>
<gene>
    <name evidence="2" type="ORF">UTRI_05079</name>
</gene>
<name>A0A5C3EE58_9BASI</name>
<dbReference type="AlphaFoldDB" id="A0A5C3EE58"/>
<keyword evidence="3" id="KW-1185">Reference proteome</keyword>
<protein>
    <submittedName>
        <fullName evidence="2">Uncharacterized protein</fullName>
    </submittedName>
</protein>
<reference evidence="2 3" key="1">
    <citation type="submission" date="2018-03" db="EMBL/GenBank/DDBJ databases">
        <authorList>
            <person name="Guldener U."/>
        </authorList>
    </citation>
    <scope>NUCLEOTIDE SEQUENCE [LARGE SCALE GENOMIC DNA]</scope>
    <source>
        <strain evidence="2 3">NBRC100155</strain>
    </source>
</reference>
<feature type="region of interest" description="Disordered" evidence="1">
    <location>
        <begin position="1"/>
        <end position="75"/>
    </location>
</feature>
<sequence length="153" mass="16904">MASPALSEKHTDKDDESTLSGGSDGMEDQDDGSSSTSDDTDDQYDRSSNEIVDMVDLADGTGGQSNNAEPPTQVPLFTRDDASCFADHLIGQARIWFESLYDTIKTTYYDSKLKTGERYVGCLDLQPSFASDLIAYQEHLARMNNEVYHDIPD</sequence>
<evidence type="ECO:0000256" key="1">
    <source>
        <dbReference type="SAM" id="MobiDB-lite"/>
    </source>
</evidence>
<organism evidence="2 3">
    <name type="scientific">Ustilago trichophora</name>
    <dbReference type="NCBI Taxonomy" id="86804"/>
    <lineage>
        <taxon>Eukaryota</taxon>
        <taxon>Fungi</taxon>
        <taxon>Dikarya</taxon>
        <taxon>Basidiomycota</taxon>
        <taxon>Ustilaginomycotina</taxon>
        <taxon>Ustilaginomycetes</taxon>
        <taxon>Ustilaginales</taxon>
        <taxon>Ustilaginaceae</taxon>
        <taxon>Ustilago</taxon>
    </lineage>
</organism>
<dbReference type="Proteomes" id="UP000324022">
    <property type="component" value="Unassembled WGS sequence"/>
</dbReference>
<evidence type="ECO:0000313" key="2">
    <source>
        <dbReference type="EMBL" id="SPO27936.1"/>
    </source>
</evidence>
<evidence type="ECO:0000313" key="3">
    <source>
        <dbReference type="Proteomes" id="UP000324022"/>
    </source>
</evidence>
<dbReference type="EMBL" id="OOIN01000020">
    <property type="protein sequence ID" value="SPO27936.1"/>
    <property type="molecule type" value="Genomic_DNA"/>
</dbReference>